<feature type="compositionally biased region" description="Polar residues" evidence="7">
    <location>
        <begin position="560"/>
        <end position="587"/>
    </location>
</feature>
<keyword evidence="10" id="KW-1185">Reference proteome</keyword>
<evidence type="ECO:0000256" key="3">
    <source>
        <dbReference type="ARBA" id="ARBA00022776"/>
    </source>
</evidence>
<evidence type="ECO:0000256" key="5">
    <source>
        <dbReference type="ARBA" id="ARBA00023242"/>
    </source>
</evidence>
<evidence type="ECO:0000259" key="8">
    <source>
        <dbReference type="Pfam" id="PF12717"/>
    </source>
</evidence>
<dbReference type="InterPro" id="IPR011989">
    <property type="entry name" value="ARM-like"/>
</dbReference>
<sequence length="636" mass="70933">MAAISCNGILGPHLQDIIDIGFGRWAKIDPLLARTTCIAIHRLSEEDRKKMLASSGNRVFGLLRSLVTGSWLPDSTWYAAADKAISAVYTIHPAPEAFAADLVKKSLITVFHASGEDDLQNDIEDGATTALSEFQVAKLSRVLFIVSHVAMNQLLYIEPCTRKVQKQKTSKEKALDSQKDDTNGAHKDDDINAELGVSASEDAIIDSLSERAEKEIVSDGSSEKKLIGLCAPFLSKLCRNFYLMQKYPELQASGMLALSRFMIIDAGFCEANLQLLFTVVENAPSETVRSNCTICLGDLAVRFPNLLEPWTENMYLRLRDPSVSVRKNAVLVLSHLILNDMMKVKGYINEMAICLEDEEERISSLAKLFFHELSKKGANPIYNLLPDILGMLCNQNLKKESFCNIMQFLIGSIKKDKQMEALVEKLCNRFCGVTDVKQWEYIAYCLAQLTFTEKGMKKLIESFKTYEHVLSEDSVIEHFKTIITKAKKFAKPEIKACIEEFEEKLNTFHIEKKEQDATARNAQVHLEKVDERAGLVASINKTDEESDISEEDDTTEPSVRATSPSEDNSADTKSNGTVGDSGPSSELSRVEPVSDGDEVQSVKRPTKSSRPKKSNMKDQASNANTSRRISTRSRQR</sequence>
<dbReference type="EMBL" id="CAMGYJ010000006">
    <property type="protein sequence ID" value="CAI0439974.1"/>
    <property type="molecule type" value="Genomic_DNA"/>
</dbReference>
<organism evidence="9 10">
    <name type="scientific">Linum tenue</name>
    <dbReference type="NCBI Taxonomy" id="586396"/>
    <lineage>
        <taxon>Eukaryota</taxon>
        <taxon>Viridiplantae</taxon>
        <taxon>Streptophyta</taxon>
        <taxon>Embryophyta</taxon>
        <taxon>Tracheophyta</taxon>
        <taxon>Spermatophyta</taxon>
        <taxon>Magnoliopsida</taxon>
        <taxon>eudicotyledons</taxon>
        <taxon>Gunneridae</taxon>
        <taxon>Pentapetalae</taxon>
        <taxon>rosids</taxon>
        <taxon>fabids</taxon>
        <taxon>Malpighiales</taxon>
        <taxon>Linaceae</taxon>
        <taxon>Linum</taxon>
    </lineage>
</organism>
<dbReference type="GO" id="GO:0005634">
    <property type="term" value="C:nucleus"/>
    <property type="evidence" value="ECO:0007669"/>
    <property type="project" value="UniProtKB-SubCell"/>
</dbReference>
<feature type="region of interest" description="Disordered" evidence="7">
    <location>
        <begin position="535"/>
        <end position="636"/>
    </location>
</feature>
<feature type="domain" description="Condensin complex subunit 1 C-terminal" evidence="8">
    <location>
        <begin position="287"/>
        <end position="446"/>
    </location>
</feature>
<keyword evidence="5" id="KW-0539">Nucleus</keyword>
<dbReference type="GO" id="GO:0010032">
    <property type="term" value="P:meiotic chromosome condensation"/>
    <property type="evidence" value="ECO:0007669"/>
    <property type="project" value="TreeGrafter"/>
</dbReference>
<dbReference type="GO" id="GO:0051301">
    <property type="term" value="P:cell division"/>
    <property type="evidence" value="ECO:0007669"/>
    <property type="project" value="UniProtKB-KW"/>
</dbReference>
<evidence type="ECO:0000256" key="4">
    <source>
        <dbReference type="ARBA" id="ARBA00023067"/>
    </source>
</evidence>
<dbReference type="InterPro" id="IPR032682">
    <property type="entry name" value="Cnd1_C"/>
</dbReference>
<dbReference type="GO" id="GO:0042393">
    <property type="term" value="F:histone binding"/>
    <property type="evidence" value="ECO:0007669"/>
    <property type="project" value="TreeGrafter"/>
</dbReference>
<dbReference type="PANTHER" id="PTHR14222">
    <property type="entry name" value="CONDENSIN"/>
    <property type="match status" value="1"/>
</dbReference>
<keyword evidence="6" id="KW-0131">Cell cycle</keyword>
<dbReference type="InterPro" id="IPR016024">
    <property type="entry name" value="ARM-type_fold"/>
</dbReference>
<reference evidence="9" key="1">
    <citation type="submission" date="2022-08" db="EMBL/GenBank/DDBJ databases">
        <authorList>
            <person name="Gutierrez-Valencia J."/>
        </authorList>
    </citation>
    <scope>NUCLEOTIDE SEQUENCE</scope>
</reference>
<gene>
    <name evidence="9" type="ORF">LITE_LOCUS26343</name>
</gene>
<feature type="region of interest" description="Disordered" evidence="7">
    <location>
        <begin position="167"/>
        <end position="192"/>
    </location>
</feature>
<dbReference type="SUPFAM" id="SSF48371">
    <property type="entry name" value="ARM repeat"/>
    <property type="match status" value="1"/>
</dbReference>
<keyword evidence="3" id="KW-0498">Mitosis</keyword>
<dbReference type="GO" id="GO:0007076">
    <property type="term" value="P:mitotic chromosome condensation"/>
    <property type="evidence" value="ECO:0007669"/>
    <property type="project" value="InterPro"/>
</dbReference>
<dbReference type="GO" id="GO:0000796">
    <property type="term" value="C:condensin complex"/>
    <property type="evidence" value="ECO:0007669"/>
    <property type="project" value="TreeGrafter"/>
</dbReference>
<name>A0AAV0LZN9_9ROSI</name>
<evidence type="ECO:0000313" key="9">
    <source>
        <dbReference type="EMBL" id="CAI0439974.1"/>
    </source>
</evidence>
<comment type="caution">
    <text evidence="9">The sequence shown here is derived from an EMBL/GenBank/DDBJ whole genome shotgun (WGS) entry which is preliminary data.</text>
</comment>
<evidence type="ECO:0000256" key="7">
    <source>
        <dbReference type="SAM" id="MobiDB-lite"/>
    </source>
</evidence>
<feature type="compositionally biased region" description="Basic and acidic residues" evidence="7">
    <location>
        <begin position="169"/>
        <end position="190"/>
    </location>
</feature>
<keyword evidence="4" id="KW-0226">DNA condensation</keyword>
<evidence type="ECO:0000313" key="10">
    <source>
        <dbReference type="Proteomes" id="UP001154282"/>
    </source>
</evidence>
<comment type="subcellular location">
    <subcellularLocation>
        <location evidence="1">Nucleus</location>
    </subcellularLocation>
</comment>
<dbReference type="AlphaFoldDB" id="A0AAV0LZN9"/>
<evidence type="ECO:0000256" key="1">
    <source>
        <dbReference type="ARBA" id="ARBA00004123"/>
    </source>
</evidence>
<evidence type="ECO:0000256" key="2">
    <source>
        <dbReference type="ARBA" id="ARBA00022618"/>
    </source>
</evidence>
<proteinExistence type="predicted"/>
<dbReference type="GO" id="GO:0000779">
    <property type="term" value="C:condensed chromosome, centromeric region"/>
    <property type="evidence" value="ECO:0007669"/>
    <property type="project" value="TreeGrafter"/>
</dbReference>
<dbReference type="Gene3D" id="1.25.10.10">
    <property type="entry name" value="Leucine-rich Repeat Variant"/>
    <property type="match status" value="1"/>
</dbReference>
<dbReference type="Proteomes" id="UP001154282">
    <property type="component" value="Unassembled WGS sequence"/>
</dbReference>
<accession>A0AAV0LZN9</accession>
<evidence type="ECO:0000256" key="6">
    <source>
        <dbReference type="ARBA" id="ARBA00023306"/>
    </source>
</evidence>
<dbReference type="PANTHER" id="PTHR14222:SF2">
    <property type="entry name" value="CONDENSIN COMPLEX SUBUNIT 1"/>
    <property type="match status" value="1"/>
</dbReference>
<feature type="compositionally biased region" description="Basic residues" evidence="7">
    <location>
        <begin position="604"/>
        <end position="614"/>
    </location>
</feature>
<protein>
    <recommendedName>
        <fullName evidence="8">Condensin complex subunit 1 C-terminal domain-containing protein</fullName>
    </recommendedName>
</protein>
<dbReference type="InterPro" id="IPR026971">
    <property type="entry name" value="CND1/NCAPD3"/>
</dbReference>
<feature type="compositionally biased region" description="Acidic residues" evidence="7">
    <location>
        <begin position="544"/>
        <end position="555"/>
    </location>
</feature>
<dbReference type="Pfam" id="PF12717">
    <property type="entry name" value="Cnd1"/>
    <property type="match status" value="1"/>
</dbReference>
<keyword evidence="2" id="KW-0132">Cell division</keyword>